<dbReference type="AlphaFoldDB" id="A0AAU9CLH6"/>
<reference evidence="1 2" key="1">
    <citation type="submission" date="2021-12" db="EMBL/GenBank/DDBJ databases">
        <title>Genome sequencing of bacteria with rrn-lacking chromosome and rrn-plasmid.</title>
        <authorList>
            <person name="Anda M."/>
            <person name="Iwasaki W."/>
        </authorList>
    </citation>
    <scope>NUCLEOTIDE SEQUENCE [LARGE SCALE GENOMIC DNA]</scope>
    <source>
        <strain evidence="1 2">DSM 100852</strain>
    </source>
</reference>
<dbReference type="RefSeq" id="WP_338394022.1">
    <property type="nucleotide sequence ID" value="NZ_AP025314.1"/>
</dbReference>
<evidence type="ECO:0000313" key="2">
    <source>
        <dbReference type="Proteomes" id="UP001348817"/>
    </source>
</evidence>
<organism evidence="1 2">
    <name type="scientific">Fulvitalea axinellae</name>
    <dbReference type="NCBI Taxonomy" id="1182444"/>
    <lineage>
        <taxon>Bacteria</taxon>
        <taxon>Pseudomonadati</taxon>
        <taxon>Bacteroidota</taxon>
        <taxon>Cytophagia</taxon>
        <taxon>Cytophagales</taxon>
        <taxon>Persicobacteraceae</taxon>
        <taxon>Fulvitalea</taxon>
    </lineage>
</organism>
<accession>A0AAU9CLH6</accession>
<protein>
    <recommendedName>
        <fullName evidence="3">3-oxoacyl-ACP synthase</fullName>
    </recommendedName>
</protein>
<evidence type="ECO:0000313" key="1">
    <source>
        <dbReference type="EMBL" id="BDD08787.1"/>
    </source>
</evidence>
<proteinExistence type="predicted"/>
<dbReference type="EMBL" id="AP025314">
    <property type="protein sequence ID" value="BDD08787.1"/>
    <property type="molecule type" value="Genomic_DNA"/>
</dbReference>
<sequence>MDLKELKVKLYETCLEHINQRITVAKQAMNTAQSAANEEGKSSAGDKYETGRAMMQIERDKNAAQLAEALKIKKILEQFPPAKTLEKAEAGALLQTDSGLFYLCVSAGKISAEGQNAFAVSPVTPFGQACSGKKANECFSVNGKAFKILEIA</sequence>
<evidence type="ECO:0008006" key="3">
    <source>
        <dbReference type="Google" id="ProtNLM"/>
    </source>
</evidence>
<gene>
    <name evidence="1" type="ORF">FUAX_12190</name>
</gene>
<name>A0AAU9CLH6_9BACT</name>
<keyword evidence="2" id="KW-1185">Reference proteome</keyword>
<dbReference type="KEGG" id="fax:FUAX_12190"/>
<dbReference type="Proteomes" id="UP001348817">
    <property type="component" value="Chromosome"/>
</dbReference>